<dbReference type="RefSeq" id="WP_019509807.1">
    <property type="nucleotide sequence ID" value="NC_023036.2"/>
</dbReference>
<dbReference type="AlphaFoldDB" id="V5XIU6"/>
<dbReference type="Proteomes" id="UP000018763">
    <property type="component" value="Chromosome"/>
</dbReference>
<dbReference type="GeneID" id="43452883"/>
<dbReference type="EMBL" id="CP006936">
    <property type="protein sequence ID" value="AHC27982.1"/>
    <property type="molecule type" value="Genomic_DNA"/>
</dbReference>
<sequence>MNGKSSLQQKIYGYTDRFSARVGESLSLHVSCRDSDVYDLAVVRLHHGWEGSKGPGFIETVVPSDIDGQYPGTHYRCVPGSFVEIPERNELLANPLGLEISVAVYPTLRGGDQESSVGAYNISNASNTLTEASQAIMGNLDTENLRGWALSLDDGRPTFTYAAGGALQTVAMNRQLQNHHWYQLVLKVPTQAGEISFECTPLKSPTDLHVAAASGAEPESVRKRTDASFSPSSSAFRIGALAALAEGRWVATACFNGKIGALSVDRATSEGHEQVARWHFGRSNRPDGLLLTHVVDESVNELHGTCVNSPVRAVTGPGHNGIVRDFRQSPDEYDAIMFHDDDITDADWPAALIFSVPETMDSGVYAFRLTVDGVDHHVPFFVGPNPSRRRDVAVLFPTGTYLAYANDSVSFQADAMENLLGHTPVVHIEDLSLQETPEFGRSCYEAHNDGYGVVLSGSRRPIVTMQPRYCYPFSIDAPWTLASDLFLVHWLETIGCEFDAITDEVLDREGSELLDQYSVVITGSHPEYVSRKELDALEAFTAGGGRLMYLGGNGFFATASFDPESSHVVEVRRASGGTRPHQTPFAEQHHANSGEAAGLWRDKGKAPDRLVGVGMSSQGFDHSTYYERLEDSFDPRAEFIFEGIGESERIGDFGIAGGGAAGCEVDFYNPALGSPPDTLLLATSGGFTDAYQLVVEEIFEMVAGIGGSEHPSVRSDIVYGALRGGGGFFAVGSIAWSAALSHNNYENNVARLTENVLRRFRDSEPLK</sequence>
<evidence type="ECO:0000313" key="2">
    <source>
        <dbReference type="EMBL" id="AHC27982.1"/>
    </source>
</evidence>
<reference evidence="2 3" key="1">
    <citation type="journal article" date="2014" name="Genome Announc.">
        <title>Complete Genome Sequence of Sterol-Transforming Mycobacterium neoaurum Strain VKM Ac-1815D.</title>
        <authorList>
            <person name="Shtratnikova V.Y."/>
            <person name="Bragin E.Y."/>
            <person name="Dovbnya D.V."/>
            <person name="Pekov Y.A."/>
            <person name="Schelkunov M.I."/>
            <person name="Strizhov N."/>
            <person name="Ivashina T.V."/>
            <person name="Ashapkin V.V."/>
            <person name="Donova M.V."/>
        </authorList>
    </citation>
    <scope>NUCLEOTIDE SEQUENCE [LARGE SCALE GENOMIC DNA]</scope>
    <source>
        <strain evidence="2 3">VKM Ac-1815D</strain>
    </source>
</reference>
<dbReference type="SMR" id="V5XIU6"/>
<organism evidence="2 3">
    <name type="scientific">Mycolicibacterium neoaurum VKM Ac-1815D</name>
    <dbReference type="NCBI Taxonomy" id="700508"/>
    <lineage>
        <taxon>Bacteria</taxon>
        <taxon>Bacillati</taxon>
        <taxon>Actinomycetota</taxon>
        <taxon>Actinomycetes</taxon>
        <taxon>Mycobacteriales</taxon>
        <taxon>Mycobacteriaceae</taxon>
        <taxon>Mycolicibacterium</taxon>
    </lineage>
</organism>
<dbReference type="Gene3D" id="3.40.50.880">
    <property type="match status" value="1"/>
</dbReference>
<dbReference type="Pfam" id="PF20254">
    <property type="entry name" value="DMFA2_C"/>
    <property type="match status" value="1"/>
</dbReference>
<accession>V5XIU6</accession>
<dbReference type="InterPro" id="IPR046540">
    <property type="entry name" value="DMFA2_C"/>
</dbReference>
<name>V5XIU6_MYCNE</name>
<protein>
    <recommendedName>
        <fullName evidence="1">N,N-dimethylformamidase beta subunit-like C-terminal domain-containing protein</fullName>
    </recommendedName>
</protein>
<keyword evidence="3" id="KW-1185">Reference proteome</keyword>
<gene>
    <name evidence="2" type="ORF">D174_16685</name>
</gene>
<evidence type="ECO:0000259" key="1">
    <source>
        <dbReference type="Pfam" id="PF20254"/>
    </source>
</evidence>
<feature type="domain" description="N,N-dimethylformamidase beta subunit-like C-terminal" evidence="1">
    <location>
        <begin position="314"/>
        <end position="746"/>
    </location>
</feature>
<dbReference type="InterPro" id="IPR029062">
    <property type="entry name" value="Class_I_gatase-like"/>
</dbReference>
<proteinExistence type="predicted"/>
<evidence type="ECO:0000313" key="3">
    <source>
        <dbReference type="Proteomes" id="UP000018763"/>
    </source>
</evidence>